<dbReference type="AlphaFoldDB" id="A0A9N8E4N8"/>
<dbReference type="EMBL" id="CAICTM010000496">
    <property type="protein sequence ID" value="CAB9511684.1"/>
    <property type="molecule type" value="Genomic_DNA"/>
</dbReference>
<sequence length="434" mass="47450">MKPRDISQSQLWFEDGSVSSIGSFLDDSDSDDDDKSFCSNSGSEEEEEDLMANRALEDSLHCLNTLVARTQSNARRGSKTKSLSPTRPSLGHRPLAMSRTKHSRRLGSAPSSTNALPLLNSPMRKFQSNTSDSNLSASRSCHLTRRRVSQANAKWDATCSLNKKRPALQIGSLYGSRRLNINQLMVPEEAITASTAGSVGSRETRWSASSHTQSSIVRCPRRQNSQDSLYSGSGASCEGSTGPKRRGRRPNKQDEAATATETTATTKAETEQEETKARSLSPMFAPTRVRPQIPHRQKSFKRQSAAVSMDNVIKDAMAAAELCEPIVRDAPVLAHSPMSAPLPSSSSPQQSQKSPDSLVSLMSPFRSLSPPRHRAGGMTKSHTATTALDTFGRIDKLKKKKKKSKKEKNDRLANCSSMSDLTMKKPKRRGSMLA</sequence>
<comment type="caution">
    <text evidence="2">The sequence shown here is derived from an EMBL/GenBank/DDBJ whole genome shotgun (WGS) entry which is preliminary data.</text>
</comment>
<dbReference type="Proteomes" id="UP001153069">
    <property type="component" value="Unassembled WGS sequence"/>
</dbReference>
<feature type="compositionally biased region" description="Polar residues" evidence="1">
    <location>
        <begin position="206"/>
        <end position="234"/>
    </location>
</feature>
<name>A0A9N8E4N8_9STRA</name>
<organism evidence="2 3">
    <name type="scientific">Seminavis robusta</name>
    <dbReference type="NCBI Taxonomy" id="568900"/>
    <lineage>
        <taxon>Eukaryota</taxon>
        <taxon>Sar</taxon>
        <taxon>Stramenopiles</taxon>
        <taxon>Ochrophyta</taxon>
        <taxon>Bacillariophyta</taxon>
        <taxon>Bacillariophyceae</taxon>
        <taxon>Bacillariophycidae</taxon>
        <taxon>Naviculales</taxon>
        <taxon>Naviculaceae</taxon>
        <taxon>Seminavis</taxon>
    </lineage>
</organism>
<feature type="region of interest" description="Disordered" evidence="1">
    <location>
        <begin position="70"/>
        <end position="119"/>
    </location>
</feature>
<feature type="region of interest" description="Disordered" evidence="1">
    <location>
        <begin position="23"/>
        <end position="50"/>
    </location>
</feature>
<feature type="compositionally biased region" description="Basic and acidic residues" evidence="1">
    <location>
        <begin position="268"/>
        <end position="277"/>
    </location>
</feature>
<accession>A0A9N8E4N8</accession>
<protein>
    <submittedName>
        <fullName evidence="2">Uncharacterized protein</fullName>
    </submittedName>
</protein>
<feature type="compositionally biased region" description="Basic residues" evidence="1">
    <location>
        <begin position="396"/>
        <end position="406"/>
    </location>
</feature>
<feature type="compositionally biased region" description="Polar residues" evidence="1">
    <location>
        <begin position="70"/>
        <end position="87"/>
    </location>
</feature>
<feature type="compositionally biased region" description="Low complexity" evidence="1">
    <location>
        <begin position="337"/>
        <end position="357"/>
    </location>
</feature>
<feature type="region of interest" description="Disordered" evidence="1">
    <location>
        <begin position="337"/>
        <end position="434"/>
    </location>
</feature>
<feature type="region of interest" description="Disordered" evidence="1">
    <location>
        <begin position="194"/>
        <end position="303"/>
    </location>
</feature>
<feature type="compositionally biased region" description="Basic residues" evidence="1">
    <location>
        <begin position="424"/>
        <end position="434"/>
    </location>
</feature>
<reference evidence="2" key="1">
    <citation type="submission" date="2020-06" db="EMBL/GenBank/DDBJ databases">
        <authorList>
            <consortium name="Plant Systems Biology data submission"/>
        </authorList>
    </citation>
    <scope>NUCLEOTIDE SEQUENCE</scope>
    <source>
        <strain evidence="2">D6</strain>
    </source>
</reference>
<gene>
    <name evidence="2" type="ORF">SEMRO_497_G154790.1</name>
</gene>
<feature type="compositionally biased region" description="Low complexity" evidence="1">
    <location>
        <begin position="256"/>
        <end position="267"/>
    </location>
</feature>
<proteinExistence type="predicted"/>
<keyword evidence="3" id="KW-1185">Reference proteome</keyword>
<evidence type="ECO:0000256" key="1">
    <source>
        <dbReference type="SAM" id="MobiDB-lite"/>
    </source>
</evidence>
<evidence type="ECO:0000313" key="3">
    <source>
        <dbReference type="Proteomes" id="UP001153069"/>
    </source>
</evidence>
<evidence type="ECO:0000313" key="2">
    <source>
        <dbReference type="EMBL" id="CAB9511684.1"/>
    </source>
</evidence>